<dbReference type="RefSeq" id="WP_132477399.1">
    <property type="nucleotide sequence ID" value="NZ_JBHRVM010000001.1"/>
</dbReference>
<dbReference type="InterPro" id="IPR006448">
    <property type="entry name" value="Phage_term_ssu_P27"/>
</dbReference>
<comment type="caution">
    <text evidence="1">The sequence shown here is derived from an EMBL/GenBank/DDBJ whole genome shotgun (WGS) entry which is preliminary data.</text>
</comment>
<evidence type="ECO:0000313" key="2">
    <source>
        <dbReference type="Proteomes" id="UP000294692"/>
    </source>
</evidence>
<evidence type="ECO:0000313" key="1">
    <source>
        <dbReference type="EMBL" id="TCU97307.1"/>
    </source>
</evidence>
<dbReference type="OrthoDB" id="7000289at2"/>
<dbReference type="AlphaFoldDB" id="A0A4R3V2B8"/>
<gene>
    <name evidence="1" type="ORF">EV686_106190</name>
</gene>
<organism evidence="1 2">
    <name type="scientific">Paracandidimonas soli</name>
    <dbReference type="NCBI Taxonomy" id="1917182"/>
    <lineage>
        <taxon>Bacteria</taxon>
        <taxon>Pseudomonadati</taxon>
        <taxon>Pseudomonadota</taxon>
        <taxon>Betaproteobacteria</taxon>
        <taxon>Burkholderiales</taxon>
        <taxon>Alcaligenaceae</taxon>
        <taxon>Paracandidimonas</taxon>
    </lineage>
</organism>
<protein>
    <submittedName>
        <fullName evidence="1">Phage terminase small subunit</fullName>
    </submittedName>
</protein>
<accession>A0A4R3V2B8</accession>
<proteinExistence type="predicted"/>
<dbReference type="EMBL" id="SMBX01000006">
    <property type="protein sequence ID" value="TCU97307.1"/>
    <property type="molecule type" value="Genomic_DNA"/>
</dbReference>
<reference evidence="1 2" key="1">
    <citation type="submission" date="2019-03" db="EMBL/GenBank/DDBJ databases">
        <title>Genomic Encyclopedia of Type Strains, Phase IV (KMG-IV): sequencing the most valuable type-strain genomes for metagenomic binning, comparative biology and taxonomic classification.</title>
        <authorList>
            <person name="Goeker M."/>
        </authorList>
    </citation>
    <scope>NUCLEOTIDE SEQUENCE [LARGE SCALE GENOMIC DNA]</scope>
    <source>
        <strain evidence="1 2">DSM 100048</strain>
    </source>
</reference>
<dbReference type="Proteomes" id="UP000294692">
    <property type="component" value="Unassembled WGS sequence"/>
</dbReference>
<sequence length="167" mass="18527">MSTHLYPVPSGAAVGDGAPADNVASEIPRPLAKLTAKEKALWEHVTQALQEYGLIHLTDAMTITVICRTFARWVDTEEQLTKFAREHGGSYIVKTPNGYEQPHQLFYAARTLKRELLSWLPEAALTIPSFQKVMGERAFPGQPTLPGIEDPVEAHRRRRVAAGLRSV</sequence>
<dbReference type="Pfam" id="PF05119">
    <property type="entry name" value="Terminase_4"/>
    <property type="match status" value="1"/>
</dbReference>
<name>A0A4R3V2B8_9BURK</name>
<keyword evidence="2" id="KW-1185">Reference proteome</keyword>